<dbReference type="NCBIfam" id="TIGR00544">
    <property type="entry name" value="lgt"/>
    <property type="match status" value="1"/>
</dbReference>
<dbReference type="UniPathway" id="UPA00664"/>
<dbReference type="AlphaFoldDB" id="A0A061A8A7"/>
<dbReference type="SUPFAM" id="SSF56784">
    <property type="entry name" value="HAD-like"/>
    <property type="match status" value="1"/>
</dbReference>
<feature type="transmembrane region" description="Helical" evidence="7">
    <location>
        <begin position="204"/>
        <end position="222"/>
    </location>
</feature>
<dbReference type="Proteomes" id="UP000032434">
    <property type="component" value="Chromosome 1"/>
</dbReference>
<comment type="catalytic activity">
    <reaction evidence="7">
        <text>L-cysteinyl-[prolipoprotein] + a 1,2-diacyl-sn-glycero-3-phospho-(1'-sn-glycerol) = an S-1,2-diacyl-sn-glyceryl-L-cysteinyl-[prolipoprotein] + sn-glycerol 1-phosphate + H(+)</text>
        <dbReference type="Rhea" id="RHEA:56712"/>
        <dbReference type="Rhea" id="RHEA-COMP:14679"/>
        <dbReference type="Rhea" id="RHEA-COMP:14680"/>
        <dbReference type="ChEBI" id="CHEBI:15378"/>
        <dbReference type="ChEBI" id="CHEBI:29950"/>
        <dbReference type="ChEBI" id="CHEBI:57685"/>
        <dbReference type="ChEBI" id="CHEBI:64716"/>
        <dbReference type="ChEBI" id="CHEBI:140658"/>
        <dbReference type="EC" id="2.5.1.145"/>
    </reaction>
</comment>
<dbReference type="InterPro" id="IPR001640">
    <property type="entry name" value="Lgt"/>
</dbReference>
<dbReference type="STRING" id="35623.Aocu_00500"/>
<evidence type="ECO:0000256" key="7">
    <source>
        <dbReference type="HAMAP-Rule" id="MF_01147"/>
    </source>
</evidence>
<dbReference type="GO" id="GO:0008961">
    <property type="term" value="F:phosphatidylglycerol-prolipoprotein diacylglyceryl transferase activity"/>
    <property type="evidence" value="ECO:0007669"/>
    <property type="project" value="UniProtKB-UniRule"/>
</dbReference>
<feature type="transmembrane region" description="Helical" evidence="7">
    <location>
        <begin position="147"/>
        <end position="165"/>
    </location>
</feature>
<dbReference type="Gene3D" id="1.10.150.240">
    <property type="entry name" value="Putative phosphatase, domain 2"/>
    <property type="match status" value="1"/>
</dbReference>
<keyword evidence="6 7" id="KW-0472">Membrane</keyword>
<keyword evidence="9" id="KW-1185">Reference proteome</keyword>
<feature type="transmembrane region" description="Helical" evidence="7">
    <location>
        <begin position="81"/>
        <end position="103"/>
    </location>
</feature>
<dbReference type="HAMAP" id="MF_01147">
    <property type="entry name" value="Lgt"/>
    <property type="match status" value="1"/>
</dbReference>
<name>A0A061A8A7_9MOLU</name>
<dbReference type="InterPro" id="IPR041492">
    <property type="entry name" value="HAD_2"/>
</dbReference>
<keyword evidence="4 7" id="KW-0812">Transmembrane</keyword>
<dbReference type="SFLD" id="SFLDG01129">
    <property type="entry name" value="C1.5:_HAD__Beta-PGM__Phosphata"/>
    <property type="match status" value="1"/>
</dbReference>
<feature type="transmembrane region" description="Helical" evidence="7">
    <location>
        <begin position="123"/>
        <end position="140"/>
    </location>
</feature>
<keyword evidence="8" id="KW-0449">Lipoprotein</keyword>
<protein>
    <recommendedName>
        <fullName evidence="7">Phosphatidylglycerol--prolipoprotein diacylglyceryl transferase</fullName>
        <ecNumber evidence="7">2.5.1.145</ecNumber>
    </recommendedName>
</protein>
<feature type="transmembrane region" description="Helical" evidence="7">
    <location>
        <begin position="263"/>
        <end position="285"/>
    </location>
</feature>
<sequence length="512" mass="58048">MTTMKTFKKYQNYFVYGGMLLTFLVLVLIATRGAAPYSSTAFRLGSFGVQWYAVFILTGIVFGGILAFIELKRFNMDPNIIWDGLLIFIPSALAGARLWYVIFNLDRYTNDPLQAFDLTRGGLGIHGAIIAVFLGLILYTKYKKVNYFLILDLVAPGFLIGQTLGRWGNFMNRELYGPEVASLDWLPAFIKDNMVFGNKLHHPTFLYESIWNLIGLILILAFRKQKFVKIGDIVSFYLVWYGIGRIPNEILRMSSGVPEPLMLFNIPVSIATSVGLILAGLAIFIGKRIYAKEMGPYNQASLKAVLFDLDGTVIDTIQIIYKTLRQTFAVYFPELKLTEKELKPFVGPTLNESFGWYEKDPTRILEMIETYRNFNRENHEKDGVKAFPHAKELFQILKSHNYKIGIVSSKQNYFVKLGLSQNDLLEYVDCIIGSDDTPKHKPDPLPLKLALEKLEVSKDRAFYVGDHPFDIEAAKALGIPSIGVSYTTHLEALLASKPDYLVDDLEKILYIL</sequence>
<comment type="function">
    <text evidence="7">Catalyzes the transfer of the diacylglyceryl group from phosphatidylglycerol to the sulfhydryl group of the N-terminal cysteine of a prolipoprotein, the first step in the formation of mature lipoproteins.</text>
</comment>
<dbReference type="HOGENOM" id="CLU_041244_0_0_14"/>
<comment type="similarity">
    <text evidence="1 7">Belongs to the Lgt family.</text>
</comment>
<dbReference type="PANTHER" id="PTHR30589:SF0">
    <property type="entry name" value="PHOSPHATIDYLGLYCEROL--PROLIPOPROTEIN DIACYLGLYCERYL TRANSFERASE"/>
    <property type="match status" value="1"/>
</dbReference>
<dbReference type="PROSITE" id="PS01311">
    <property type="entry name" value="LGT"/>
    <property type="match status" value="1"/>
</dbReference>
<dbReference type="KEGG" id="aoc:Aocu_00500"/>
<comment type="pathway">
    <text evidence="7">Protein modification; lipoprotein biosynthesis (diacylglyceryl transfer).</text>
</comment>
<gene>
    <name evidence="7 8" type="primary">lgt</name>
    <name evidence="8" type="ORF">Aocu_00500</name>
</gene>
<dbReference type="InterPro" id="IPR006439">
    <property type="entry name" value="HAD-SF_hydro_IA"/>
</dbReference>
<dbReference type="InterPro" id="IPR036412">
    <property type="entry name" value="HAD-like_sf"/>
</dbReference>
<evidence type="ECO:0000313" key="8">
    <source>
        <dbReference type="EMBL" id="CDR30123.1"/>
    </source>
</evidence>
<feature type="transmembrane region" description="Helical" evidence="7">
    <location>
        <begin position="51"/>
        <end position="69"/>
    </location>
</feature>
<proteinExistence type="inferred from homology"/>
<accession>A0A061A8A7</accession>
<comment type="subcellular location">
    <subcellularLocation>
        <location evidence="7">Cell membrane</location>
        <topology evidence="7">Multi-pass membrane protein</topology>
    </subcellularLocation>
</comment>
<dbReference type="GO" id="GO:0005886">
    <property type="term" value="C:plasma membrane"/>
    <property type="evidence" value="ECO:0007669"/>
    <property type="project" value="UniProtKB-SubCell"/>
</dbReference>
<dbReference type="PATRIC" id="fig|35623.3.peg.49"/>
<keyword evidence="2 7" id="KW-1003">Cell membrane</keyword>
<evidence type="ECO:0000256" key="2">
    <source>
        <dbReference type="ARBA" id="ARBA00022475"/>
    </source>
</evidence>
<dbReference type="Pfam" id="PF01790">
    <property type="entry name" value="LGT"/>
    <property type="match status" value="1"/>
</dbReference>
<evidence type="ECO:0000256" key="3">
    <source>
        <dbReference type="ARBA" id="ARBA00022679"/>
    </source>
</evidence>
<dbReference type="NCBIfam" id="TIGR01549">
    <property type="entry name" value="HAD-SF-IA-v1"/>
    <property type="match status" value="1"/>
</dbReference>
<dbReference type="EMBL" id="LK028559">
    <property type="protein sequence ID" value="CDR30123.1"/>
    <property type="molecule type" value="Genomic_DNA"/>
</dbReference>
<evidence type="ECO:0000256" key="5">
    <source>
        <dbReference type="ARBA" id="ARBA00022989"/>
    </source>
</evidence>
<evidence type="ECO:0000256" key="1">
    <source>
        <dbReference type="ARBA" id="ARBA00007150"/>
    </source>
</evidence>
<dbReference type="SFLD" id="SFLDS00003">
    <property type="entry name" value="Haloacid_Dehalogenase"/>
    <property type="match status" value="1"/>
</dbReference>
<dbReference type="FunCoup" id="A0A061A8A7">
    <property type="interactions" value="176"/>
</dbReference>
<reference evidence="9" key="1">
    <citation type="submission" date="2014-05" db="EMBL/GenBank/DDBJ databases">
        <authorList>
            <person name="Kube M."/>
        </authorList>
    </citation>
    <scope>NUCLEOTIDE SEQUENCE [LARGE SCALE GENOMIC DNA]</scope>
</reference>
<keyword evidence="5 7" id="KW-1133">Transmembrane helix</keyword>
<dbReference type="Pfam" id="PF13419">
    <property type="entry name" value="HAD_2"/>
    <property type="match status" value="1"/>
</dbReference>
<dbReference type="PANTHER" id="PTHR30589">
    <property type="entry name" value="PROLIPOPROTEIN DIACYLGLYCERYL TRANSFERASE"/>
    <property type="match status" value="1"/>
</dbReference>
<evidence type="ECO:0000313" key="9">
    <source>
        <dbReference type="Proteomes" id="UP000032434"/>
    </source>
</evidence>
<dbReference type="InParanoid" id="A0A061A8A7"/>
<feature type="binding site" evidence="7">
    <location>
        <position position="166"/>
    </location>
    <ligand>
        <name>a 1,2-diacyl-sn-glycero-3-phospho-(1'-sn-glycerol)</name>
        <dbReference type="ChEBI" id="CHEBI:64716"/>
    </ligand>
</feature>
<dbReference type="InterPro" id="IPR023198">
    <property type="entry name" value="PGP-like_dom2"/>
</dbReference>
<keyword evidence="3 7" id="KW-0808">Transferase</keyword>
<evidence type="ECO:0000256" key="6">
    <source>
        <dbReference type="ARBA" id="ARBA00023136"/>
    </source>
</evidence>
<dbReference type="EC" id="2.5.1.145" evidence="7"/>
<dbReference type="SFLD" id="SFLDG01135">
    <property type="entry name" value="C1.5.6:_HAD__Beta-PGM__Phospha"/>
    <property type="match status" value="1"/>
</dbReference>
<dbReference type="GO" id="GO:0042158">
    <property type="term" value="P:lipoprotein biosynthetic process"/>
    <property type="evidence" value="ECO:0007669"/>
    <property type="project" value="UniProtKB-UniRule"/>
</dbReference>
<dbReference type="Gene3D" id="3.40.50.1000">
    <property type="entry name" value="HAD superfamily/HAD-like"/>
    <property type="match status" value="1"/>
</dbReference>
<organism evidence="8 9">
    <name type="scientific">Acholeplasma oculi</name>
    <dbReference type="NCBI Taxonomy" id="35623"/>
    <lineage>
        <taxon>Bacteria</taxon>
        <taxon>Bacillati</taxon>
        <taxon>Mycoplasmatota</taxon>
        <taxon>Mollicutes</taxon>
        <taxon>Acholeplasmatales</taxon>
        <taxon>Acholeplasmataceae</taxon>
        <taxon>Acholeplasma</taxon>
    </lineage>
</organism>
<feature type="transmembrane region" description="Helical" evidence="7">
    <location>
        <begin position="12"/>
        <end position="31"/>
    </location>
</feature>
<feature type="transmembrane region" description="Helical" evidence="7">
    <location>
        <begin position="227"/>
        <end position="243"/>
    </location>
</feature>
<evidence type="ECO:0000256" key="4">
    <source>
        <dbReference type="ARBA" id="ARBA00022692"/>
    </source>
</evidence>
<dbReference type="InterPro" id="IPR023214">
    <property type="entry name" value="HAD_sf"/>
</dbReference>